<dbReference type="PANTHER" id="PTHR21600:SF44">
    <property type="entry name" value="RIBOSOMAL LARGE SUBUNIT PSEUDOURIDINE SYNTHASE D"/>
    <property type="match status" value="1"/>
</dbReference>
<dbReference type="InterPro" id="IPR036986">
    <property type="entry name" value="S4_RNA-bd_sf"/>
</dbReference>
<dbReference type="InterPro" id="IPR006145">
    <property type="entry name" value="PsdUridine_synth_RsuA/RluA"/>
</dbReference>
<dbReference type="EMBL" id="JAQMWT010000203">
    <property type="protein sequence ID" value="KAJ8607614.1"/>
    <property type="molecule type" value="Genomic_DNA"/>
</dbReference>
<keyword evidence="2 5" id="KW-0413">Isomerase</keyword>
<accession>A0AAD7UI36</accession>
<dbReference type="PROSITE" id="PS50889">
    <property type="entry name" value="S4"/>
    <property type="match status" value="1"/>
</dbReference>
<evidence type="ECO:0000259" key="6">
    <source>
        <dbReference type="Pfam" id="PF00849"/>
    </source>
</evidence>
<dbReference type="PANTHER" id="PTHR21600">
    <property type="entry name" value="MITOCHONDRIAL RNA PSEUDOURIDINE SYNTHASE"/>
    <property type="match status" value="1"/>
</dbReference>
<dbReference type="Pfam" id="PF00849">
    <property type="entry name" value="PseudoU_synth_2"/>
    <property type="match status" value="1"/>
</dbReference>
<comment type="catalytic activity">
    <reaction evidence="5">
        <text>a uridine in RNA = a pseudouridine in RNA</text>
        <dbReference type="Rhea" id="RHEA:48348"/>
        <dbReference type="Rhea" id="RHEA-COMP:12068"/>
        <dbReference type="Rhea" id="RHEA-COMP:12069"/>
        <dbReference type="ChEBI" id="CHEBI:65314"/>
        <dbReference type="ChEBI" id="CHEBI:65315"/>
    </reaction>
</comment>
<dbReference type="GO" id="GO:0009982">
    <property type="term" value="F:pseudouridine synthase activity"/>
    <property type="evidence" value="ECO:0007669"/>
    <property type="project" value="InterPro"/>
</dbReference>
<dbReference type="InterPro" id="IPR006224">
    <property type="entry name" value="PsdUridine_synth_RluA-like_CS"/>
</dbReference>
<dbReference type="PROSITE" id="PS01129">
    <property type="entry name" value="PSI_RLU"/>
    <property type="match status" value="1"/>
</dbReference>
<dbReference type="GO" id="GO:0000455">
    <property type="term" value="P:enzyme-directed rRNA pseudouridine synthesis"/>
    <property type="evidence" value="ECO:0007669"/>
    <property type="project" value="TreeGrafter"/>
</dbReference>
<protein>
    <recommendedName>
        <fullName evidence="5">Pseudouridine synthase</fullName>
        <ecNumber evidence="5">5.4.99.-</ecNumber>
    </recommendedName>
</protein>
<evidence type="ECO:0000256" key="5">
    <source>
        <dbReference type="RuleBase" id="RU362028"/>
    </source>
</evidence>
<evidence type="ECO:0000256" key="4">
    <source>
        <dbReference type="PROSITE-ProRule" id="PRU00182"/>
    </source>
</evidence>
<evidence type="ECO:0000313" key="7">
    <source>
        <dbReference type="EMBL" id="KAJ8607614.1"/>
    </source>
</evidence>
<evidence type="ECO:0000256" key="1">
    <source>
        <dbReference type="ARBA" id="ARBA00010876"/>
    </source>
</evidence>
<evidence type="ECO:0000256" key="3">
    <source>
        <dbReference type="PIRSR" id="PIRSR606225-1"/>
    </source>
</evidence>
<dbReference type="Proteomes" id="UP001230188">
    <property type="component" value="Unassembled WGS sequence"/>
</dbReference>
<reference evidence="7" key="1">
    <citation type="submission" date="2023-01" db="EMBL/GenBank/DDBJ databases">
        <title>Metagenome sequencing of chrysophaentin producing Chrysophaeum taylorii.</title>
        <authorList>
            <person name="Davison J."/>
            <person name="Bewley C."/>
        </authorList>
    </citation>
    <scope>NUCLEOTIDE SEQUENCE</scope>
    <source>
        <strain evidence="7">NIES-1699</strain>
    </source>
</reference>
<organism evidence="7 8">
    <name type="scientific">Chrysophaeum taylorii</name>
    <dbReference type="NCBI Taxonomy" id="2483200"/>
    <lineage>
        <taxon>Eukaryota</taxon>
        <taxon>Sar</taxon>
        <taxon>Stramenopiles</taxon>
        <taxon>Ochrophyta</taxon>
        <taxon>Pelagophyceae</taxon>
        <taxon>Pelagomonadales</taxon>
        <taxon>Pelagomonadaceae</taxon>
        <taxon>Chrysophaeum</taxon>
    </lineage>
</organism>
<keyword evidence="8" id="KW-1185">Reference proteome</keyword>
<dbReference type="CDD" id="cd00165">
    <property type="entry name" value="S4"/>
    <property type="match status" value="1"/>
</dbReference>
<dbReference type="EC" id="5.4.99.-" evidence="5"/>
<feature type="active site" evidence="3">
    <location>
        <position position="127"/>
    </location>
</feature>
<name>A0AAD7UI36_9STRA</name>
<sequence length="285" mass="30737">MASSLEFTTVRAYDRLDQCLGEWGSRSAWALAIKDGRVSVDGKVCKKKSLSVDAGAFIEASNVPPTPKIPAENIDLDVLFEDEDLIVVNKPSGLVTHPAPAHPSGTLANALAARCDAPRCGIVHRLDKGTSGVIVAAKTPAAHATMSDAFRKRNVEKVYLAVCAGVVSDFVATEPIGRDPIKRDRMRAGHGRAAKSIVRRIGTDGRFSVCRVEIETGRTHQIRVHMSHRHHPILGDDVYGGGGGYERPMLHAWQLSLDHPSTSARLHFVAPPPSDLDQAIRLIAA</sequence>
<dbReference type="SUPFAM" id="SSF55174">
    <property type="entry name" value="Alpha-L RNA-binding motif"/>
    <property type="match status" value="1"/>
</dbReference>
<comment type="function">
    <text evidence="5">Responsible for synthesis of pseudouridine from uracil.</text>
</comment>
<dbReference type="InterPro" id="IPR020103">
    <property type="entry name" value="PsdUridine_synth_cat_dom_sf"/>
</dbReference>
<comment type="caution">
    <text evidence="7">The sequence shown here is derived from an EMBL/GenBank/DDBJ whole genome shotgun (WGS) entry which is preliminary data.</text>
</comment>
<evidence type="ECO:0000313" key="8">
    <source>
        <dbReference type="Proteomes" id="UP001230188"/>
    </source>
</evidence>
<gene>
    <name evidence="7" type="ORF">CTAYLR_005771</name>
</gene>
<dbReference type="InterPro" id="IPR006225">
    <property type="entry name" value="PsdUridine_synth_RluC/D"/>
</dbReference>
<dbReference type="AlphaFoldDB" id="A0AAD7UI36"/>
<dbReference type="Gene3D" id="3.30.2350.10">
    <property type="entry name" value="Pseudouridine synthase"/>
    <property type="match status" value="1"/>
</dbReference>
<dbReference type="GO" id="GO:0003723">
    <property type="term" value="F:RNA binding"/>
    <property type="evidence" value="ECO:0007669"/>
    <property type="project" value="UniProtKB-KW"/>
</dbReference>
<evidence type="ECO:0000256" key="2">
    <source>
        <dbReference type="ARBA" id="ARBA00023235"/>
    </source>
</evidence>
<dbReference type="NCBIfam" id="TIGR00005">
    <property type="entry name" value="rluA_subfam"/>
    <property type="match status" value="1"/>
</dbReference>
<dbReference type="SUPFAM" id="SSF55120">
    <property type="entry name" value="Pseudouridine synthase"/>
    <property type="match status" value="1"/>
</dbReference>
<proteinExistence type="inferred from homology"/>
<dbReference type="CDD" id="cd02869">
    <property type="entry name" value="PseudoU_synth_RluA_like"/>
    <property type="match status" value="1"/>
</dbReference>
<keyword evidence="4" id="KW-0694">RNA-binding</keyword>
<dbReference type="InterPro" id="IPR050188">
    <property type="entry name" value="RluA_PseudoU_synthase"/>
</dbReference>
<dbReference type="Gene3D" id="3.10.290.10">
    <property type="entry name" value="RNA-binding S4 domain"/>
    <property type="match status" value="1"/>
</dbReference>
<feature type="domain" description="Pseudouridine synthase RsuA/RluA-like" evidence="6">
    <location>
        <begin position="84"/>
        <end position="228"/>
    </location>
</feature>
<comment type="similarity">
    <text evidence="1 5">Belongs to the pseudouridine synthase RluA family.</text>
</comment>